<dbReference type="CDD" id="cd19958">
    <property type="entry name" value="pyocin_knob"/>
    <property type="match status" value="1"/>
</dbReference>
<reference evidence="3 4" key="1">
    <citation type="submission" date="2018-05" db="EMBL/GenBank/DDBJ databases">
        <title>Genome sequencing, assembly and analysis of the novel insecticidal bacterium, Chromobacterium phragmitis.</title>
        <authorList>
            <person name="Sparks M.E."/>
            <person name="Blackburn M.B."/>
            <person name="Gundersen-Rindal D.E."/>
        </authorList>
    </citation>
    <scope>NUCLEOTIDE SEQUENCE [LARGE SCALE GENOMIC DNA]</scope>
    <source>
        <strain evidence="3">IIBBL 274-1</strain>
    </source>
</reference>
<protein>
    <recommendedName>
        <fullName evidence="2">Glycine-rich domain-containing protein</fullName>
    </recommendedName>
</protein>
<proteinExistence type="predicted"/>
<dbReference type="KEGG" id="chrb:DK843_13205"/>
<dbReference type="RefSeq" id="WP_114073476.1">
    <property type="nucleotide sequence ID" value="NZ_CP029554.1"/>
</dbReference>
<organism evidence="3 4">
    <name type="scientific">Chromobacterium phragmitis</name>
    <dbReference type="NCBI Taxonomy" id="2202141"/>
    <lineage>
        <taxon>Bacteria</taxon>
        <taxon>Pseudomonadati</taxon>
        <taxon>Pseudomonadota</taxon>
        <taxon>Betaproteobacteria</taxon>
        <taxon>Neisseriales</taxon>
        <taxon>Chromobacteriaceae</taxon>
        <taxon>Chromobacterium</taxon>
    </lineage>
</organism>
<feature type="domain" description="Glycine-rich" evidence="2">
    <location>
        <begin position="296"/>
        <end position="475"/>
    </location>
</feature>
<feature type="region of interest" description="Disordered" evidence="1">
    <location>
        <begin position="314"/>
        <end position="335"/>
    </location>
</feature>
<feature type="compositionally biased region" description="Gly residues" evidence="1">
    <location>
        <begin position="314"/>
        <end position="323"/>
    </location>
</feature>
<evidence type="ECO:0000256" key="1">
    <source>
        <dbReference type="SAM" id="MobiDB-lite"/>
    </source>
</evidence>
<dbReference type="Proteomes" id="UP000252038">
    <property type="component" value="Chromosome"/>
</dbReference>
<dbReference type="Pfam" id="PF21722">
    <property type="entry name" value="Gly_rich_2"/>
    <property type="match status" value="1"/>
</dbReference>
<sequence>MQNQLKPINSSDGQFQDGNPYTGALGTVVTSEWLNGVQSAVQSTQRELLKLLQDSKQDPDSNRDDQLLQAVRNIAWGGGSKPTTLAGYGIADGASKTDLQTAINNLVAGAPGALNTLQELAAALGNDQNFASTITNKLANKADKATTLAGYGIGDATSKTEFQTAIDGPVMAFRGDLLEKKDLNTLRWNGWARQPFNDPAAPDQNYPPIRNAGALIVQHSDNMTFQQYQTYNPQDTRLYFRSRYGDAWGAWKQVWHDGNFNPDNKADKATTLAGYGITDAPTLEYVKRSRGKKLFTTDGAFTVPADVTTIYVSGTGGGGGGSGKSTSSNPYGGAGGGGAEAVLAKEIAVKPGTSLTITIGKGGAGGAGGLAGVSGGATSLGDLLTLKGGGGATAAGDTPNAQGGIAGGNGGNAGGDYASSSVPGSGGGTIFGAGGSCGANGVKGGLYGGGGSGGGNTRFAPDGKGGDGANGFLLVEW</sequence>
<dbReference type="AlphaFoldDB" id="A0A344UIR3"/>
<accession>A0A344UIR3</accession>
<evidence type="ECO:0000313" key="4">
    <source>
        <dbReference type="Proteomes" id="UP000252038"/>
    </source>
</evidence>
<name>A0A344UIR3_9NEIS</name>
<dbReference type="EMBL" id="CP029554">
    <property type="protein sequence ID" value="AXE35161.1"/>
    <property type="molecule type" value="Genomic_DNA"/>
</dbReference>
<dbReference type="InterPro" id="IPR049304">
    <property type="entry name" value="Gly_rich_dom"/>
</dbReference>
<evidence type="ECO:0000259" key="2">
    <source>
        <dbReference type="Pfam" id="PF21722"/>
    </source>
</evidence>
<gene>
    <name evidence="3" type="ORF">DK843_13205</name>
</gene>
<evidence type="ECO:0000313" key="3">
    <source>
        <dbReference type="EMBL" id="AXE35161.1"/>
    </source>
</evidence>